<dbReference type="GO" id="GO:1990904">
    <property type="term" value="C:ribonucleoprotein complex"/>
    <property type="evidence" value="ECO:0007669"/>
    <property type="project" value="UniProtKB-KW"/>
</dbReference>
<evidence type="ECO:0000256" key="1">
    <source>
        <dbReference type="ARBA" id="ARBA00003058"/>
    </source>
</evidence>
<evidence type="ECO:0000256" key="4">
    <source>
        <dbReference type="ARBA" id="ARBA00022884"/>
    </source>
</evidence>
<evidence type="ECO:0000256" key="8">
    <source>
        <dbReference type="HAMAP-Rule" id="MF_00503"/>
    </source>
</evidence>
<comment type="similarity">
    <text evidence="2 8">Belongs to the bacterial ribosomal protein bL9 family.</text>
</comment>
<feature type="coiled-coil region" evidence="9">
    <location>
        <begin position="45"/>
        <end position="75"/>
    </location>
</feature>
<evidence type="ECO:0000256" key="3">
    <source>
        <dbReference type="ARBA" id="ARBA00022730"/>
    </source>
</evidence>
<dbReference type="InterPro" id="IPR000244">
    <property type="entry name" value="Ribosomal_bL9"/>
</dbReference>
<dbReference type="InterPro" id="IPR036935">
    <property type="entry name" value="Ribosomal_bL9_N_sf"/>
</dbReference>
<dbReference type="SUPFAM" id="SSF55658">
    <property type="entry name" value="L9 N-domain-like"/>
    <property type="match status" value="1"/>
</dbReference>
<evidence type="ECO:0000313" key="12">
    <source>
        <dbReference type="Proteomes" id="UP000823937"/>
    </source>
</evidence>
<dbReference type="NCBIfam" id="TIGR00158">
    <property type="entry name" value="L9"/>
    <property type="match status" value="1"/>
</dbReference>
<keyword evidence="4 8" id="KW-0694">RNA-binding</keyword>
<dbReference type="InterPro" id="IPR020070">
    <property type="entry name" value="Ribosomal_bL9_N"/>
</dbReference>
<feature type="domain" description="Ribosomal protein L9" evidence="10">
    <location>
        <begin position="13"/>
        <end position="40"/>
    </location>
</feature>
<proteinExistence type="inferred from homology"/>
<dbReference type="HAMAP" id="MF_00503">
    <property type="entry name" value="Ribosomal_bL9"/>
    <property type="match status" value="1"/>
</dbReference>
<dbReference type="SUPFAM" id="SSF55653">
    <property type="entry name" value="Ribosomal protein L9 C-domain"/>
    <property type="match status" value="1"/>
</dbReference>
<evidence type="ECO:0000313" key="11">
    <source>
        <dbReference type="EMBL" id="HIV74111.1"/>
    </source>
</evidence>
<dbReference type="Gene3D" id="3.10.430.100">
    <property type="entry name" value="Ribosomal protein L9, C-terminal domain"/>
    <property type="match status" value="1"/>
</dbReference>
<accession>A0A9D1TJ56</accession>
<gene>
    <name evidence="8 11" type="primary">rplI</name>
    <name evidence="11" type="ORF">H9895_03405</name>
</gene>
<evidence type="ECO:0000256" key="2">
    <source>
        <dbReference type="ARBA" id="ARBA00010605"/>
    </source>
</evidence>
<dbReference type="InterPro" id="IPR009027">
    <property type="entry name" value="Ribosomal_bL9/RNase_H1_N"/>
</dbReference>
<dbReference type="FunFam" id="3.10.430.100:FF:000002">
    <property type="entry name" value="50S ribosomal protein L9"/>
    <property type="match status" value="1"/>
</dbReference>
<dbReference type="InterPro" id="IPR020594">
    <property type="entry name" value="Ribosomal_bL9_bac/chp"/>
</dbReference>
<dbReference type="InterPro" id="IPR020069">
    <property type="entry name" value="Ribosomal_bL9_C"/>
</dbReference>
<dbReference type="PANTHER" id="PTHR21368">
    <property type="entry name" value="50S RIBOSOMAL PROTEIN L9"/>
    <property type="match status" value="1"/>
</dbReference>
<keyword evidence="5 8" id="KW-0689">Ribosomal protein</keyword>
<dbReference type="GO" id="GO:0006412">
    <property type="term" value="P:translation"/>
    <property type="evidence" value="ECO:0007669"/>
    <property type="project" value="UniProtKB-UniRule"/>
</dbReference>
<evidence type="ECO:0000256" key="7">
    <source>
        <dbReference type="ARBA" id="ARBA00035292"/>
    </source>
</evidence>
<comment type="function">
    <text evidence="1 8">Binds to the 23S rRNA.</text>
</comment>
<name>A0A9D1TJ56_9BACI</name>
<reference evidence="11" key="1">
    <citation type="journal article" date="2021" name="PeerJ">
        <title>Extensive microbial diversity within the chicken gut microbiome revealed by metagenomics and culture.</title>
        <authorList>
            <person name="Gilroy R."/>
            <person name="Ravi A."/>
            <person name="Getino M."/>
            <person name="Pursley I."/>
            <person name="Horton D.L."/>
            <person name="Alikhan N.F."/>
            <person name="Baker D."/>
            <person name="Gharbi K."/>
            <person name="Hall N."/>
            <person name="Watson M."/>
            <person name="Adriaenssens E.M."/>
            <person name="Foster-Nyarko E."/>
            <person name="Jarju S."/>
            <person name="Secka A."/>
            <person name="Antonio M."/>
            <person name="Oren A."/>
            <person name="Chaudhuri R.R."/>
            <person name="La Ragione R."/>
            <person name="Hildebrand F."/>
            <person name="Pallen M.J."/>
        </authorList>
    </citation>
    <scope>NUCLEOTIDE SEQUENCE</scope>
    <source>
        <strain evidence="11">CHK169-2315</strain>
    </source>
</reference>
<dbReference type="FunFam" id="3.40.5.10:FF:000002">
    <property type="entry name" value="50S ribosomal protein L9"/>
    <property type="match status" value="1"/>
</dbReference>
<dbReference type="Pfam" id="PF03948">
    <property type="entry name" value="Ribosomal_L9_C"/>
    <property type="match status" value="1"/>
</dbReference>
<dbReference type="InterPro" id="IPR036791">
    <property type="entry name" value="Ribosomal_bL9_C_sf"/>
</dbReference>
<reference evidence="11" key="2">
    <citation type="submission" date="2021-04" db="EMBL/GenBank/DDBJ databases">
        <authorList>
            <person name="Gilroy R."/>
        </authorList>
    </citation>
    <scope>NUCLEOTIDE SEQUENCE</scope>
    <source>
        <strain evidence="11">CHK169-2315</strain>
    </source>
</reference>
<sequence length="148" mass="16327">MKVIFLQDVKGKGKKGEVKDVPVGYANNFLLKNKLAEEATPGNLKKLKAQENKKAQIEAEEKQEAEQLKATLEKVTVVIKAKAGDGGRLFGSITSKQIAEALKKDHKITVDRRKIDLQDPIRALGHTNVPVKLHSDVTGTIQVHVQEQ</sequence>
<dbReference type="Gene3D" id="3.40.5.10">
    <property type="entry name" value="Ribosomal protein L9, N-terminal domain"/>
    <property type="match status" value="1"/>
</dbReference>
<dbReference type="PROSITE" id="PS00651">
    <property type="entry name" value="RIBOSOMAL_L9"/>
    <property type="match status" value="1"/>
</dbReference>
<protein>
    <recommendedName>
        <fullName evidence="7 8">Large ribosomal subunit protein bL9</fullName>
    </recommendedName>
</protein>
<evidence type="ECO:0000256" key="9">
    <source>
        <dbReference type="SAM" id="Coils"/>
    </source>
</evidence>
<keyword evidence="6 8" id="KW-0687">Ribonucleoprotein</keyword>
<dbReference type="Proteomes" id="UP000823937">
    <property type="component" value="Unassembled WGS sequence"/>
</dbReference>
<dbReference type="GO" id="GO:0019843">
    <property type="term" value="F:rRNA binding"/>
    <property type="evidence" value="ECO:0007669"/>
    <property type="project" value="UniProtKB-UniRule"/>
</dbReference>
<dbReference type="EMBL" id="DXHX01000047">
    <property type="protein sequence ID" value="HIV74111.1"/>
    <property type="molecule type" value="Genomic_DNA"/>
</dbReference>
<keyword evidence="3 8" id="KW-0699">rRNA-binding</keyword>
<dbReference type="GO" id="GO:0003735">
    <property type="term" value="F:structural constituent of ribosome"/>
    <property type="evidence" value="ECO:0007669"/>
    <property type="project" value="InterPro"/>
</dbReference>
<evidence type="ECO:0000259" key="10">
    <source>
        <dbReference type="PROSITE" id="PS00651"/>
    </source>
</evidence>
<organism evidence="11 12">
    <name type="scientific">Candidatus Pseudogracilibacillus intestinigallinarum</name>
    <dbReference type="NCBI Taxonomy" id="2838742"/>
    <lineage>
        <taxon>Bacteria</taxon>
        <taxon>Bacillati</taxon>
        <taxon>Bacillota</taxon>
        <taxon>Bacilli</taxon>
        <taxon>Bacillales</taxon>
        <taxon>Bacillaceae</taxon>
        <taxon>Pseudogracilibacillus</taxon>
    </lineage>
</organism>
<dbReference type="Pfam" id="PF01281">
    <property type="entry name" value="Ribosomal_L9_N"/>
    <property type="match status" value="1"/>
</dbReference>
<evidence type="ECO:0000256" key="6">
    <source>
        <dbReference type="ARBA" id="ARBA00023274"/>
    </source>
</evidence>
<dbReference type="AlphaFoldDB" id="A0A9D1TJ56"/>
<evidence type="ECO:0000256" key="5">
    <source>
        <dbReference type="ARBA" id="ARBA00022980"/>
    </source>
</evidence>
<comment type="caution">
    <text evidence="11">The sequence shown here is derived from an EMBL/GenBank/DDBJ whole genome shotgun (WGS) entry which is preliminary data.</text>
</comment>
<dbReference type="GO" id="GO:0005840">
    <property type="term" value="C:ribosome"/>
    <property type="evidence" value="ECO:0007669"/>
    <property type="project" value="UniProtKB-KW"/>
</dbReference>
<keyword evidence="9" id="KW-0175">Coiled coil</keyword>